<dbReference type="Proteomes" id="UP000054047">
    <property type="component" value="Unassembled WGS sequence"/>
</dbReference>
<accession>A0A0C2CP65</accession>
<evidence type="ECO:0000313" key="1">
    <source>
        <dbReference type="EMBL" id="KIH58513.1"/>
    </source>
</evidence>
<dbReference type="AlphaFoldDB" id="A0A0C2CP65"/>
<keyword evidence="2" id="KW-1185">Reference proteome</keyword>
<dbReference type="EMBL" id="KN733035">
    <property type="protein sequence ID" value="KIH58513.1"/>
    <property type="molecule type" value="Genomic_DNA"/>
</dbReference>
<evidence type="ECO:0000313" key="2">
    <source>
        <dbReference type="Proteomes" id="UP000054047"/>
    </source>
</evidence>
<sequence>MACIDLGAFNGLKNKYWKEFLRRFRRKYVGHDETVTEIPGGDRSRGGAKSIVQVLPYAVKRRGFNAVTSELGRLLADDSTGRKIRALTELRNLHMRSRPGKV</sequence>
<name>A0A0C2CP65_9BILA</name>
<gene>
    <name evidence="1" type="ORF">ANCDUO_11280</name>
</gene>
<proteinExistence type="predicted"/>
<dbReference type="OrthoDB" id="5860093at2759"/>
<organism evidence="1 2">
    <name type="scientific">Ancylostoma duodenale</name>
    <dbReference type="NCBI Taxonomy" id="51022"/>
    <lineage>
        <taxon>Eukaryota</taxon>
        <taxon>Metazoa</taxon>
        <taxon>Ecdysozoa</taxon>
        <taxon>Nematoda</taxon>
        <taxon>Chromadorea</taxon>
        <taxon>Rhabditida</taxon>
        <taxon>Rhabditina</taxon>
        <taxon>Rhabditomorpha</taxon>
        <taxon>Strongyloidea</taxon>
        <taxon>Ancylostomatidae</taxon>
        <taxon>Ancylostomatinae</taxon>
        <taxon>Ancylostoma</taxon>
    </lineage>
</organism>
<protein>
    <submittedName>
        <fullName evidence="1">Uncharacterized protein</fullName>
    </submittedName>
</protein>
<reference evidence="1 2" key="1">
    <citation type="submission" date="2013-12" db="EMBL/GenBank/DDBJ databases">
        <title>Draft genome of the parsitic nematode Ancylostoma duodenale.</title>
        <authorList>
            <person name="Mitreva M."/>
        </authorList>
    </citation>
    <scope>NUCLEOTIDE SEQUENCE [LARGE SCALE GENOMIC DNA]</scope>
    <source>
        <strain evidence="1 2">Zhejiang</strain>
    </source>
</reference>